<sequence>YALDIGLPANFKILDNTAGWLLIYRNLDKFELNYYKPLGNPTKFIQALISHFSHCKDQAIYPEDYLEYAEKLKTRDDMPED</sequence>
<name>A0A2H0B0D4_9BACT</name>
<dbReference type="AlphaFoldDB" id="A0A2H0B0D4"/>
<feature type="non-terminal residue" evidence="1">
    <location>
        <position position="81"/>
    </location>
</feature>
<gene>
    <name evidence="1" type="ORF">COX11_00280</name>
</gene>
<reference evidence="1 2" key="1">
    <citation type="submission" date="2017-09" db="EMBL/GenBank/DDBJ databases">
        <title>Depth-based differentiation of microbial function through sediment-hosted aquifers and enrichment of novel symbionts in the deep terrestrial subsurface.</title>
        <authorList>
            <person name="Probst A.J."/>
            <person name="Ladd B."/>
            <person name="Jarett J.K."/>
            <person name="Geller-Mcgrath D.E."/>
            <person name="Sieber C.M."/>
            <person name="Emerson J.B."/>
            <person name="Anantharaman K."/>
            <person name="Thomas B.C."/>
            <person name="Malmstrom R."/>
            <person name="Stieglmeier M."/>
            <person name="Klingl A."/>
            <person name="Woyke T."/>
            <person name="Ryan C.M."/>
            <person name="Banfield J.F."/>
        </authorList>
    </citation>
    <scope>NUCLEOTIDE SEQUENCE [LARGE SCALE GENOMIC DNA]</scope>
    <source>
        <strain evidence="1">CG23_combo_of_CG06-09_8_20_14_all_41_73</strain>
    </source>
</reference>
<evidence type="ECO:0000313" key="2">
    <source>
        <dbReference type="Proteomes" id="UP000230671"/>
    </source>
</evidence>
<accession>A0A2H0B0D4</accession>
<dbReference type="Proteomes" id="UP000230671">
    <property type="component" value="Unassembled WGS sequence"/>
</dbReference>
<proteinExistence type="predicted"/>
<comment type="caution">
    <text evidence="1">The sequence shown here is derived from an EMBL/GenBank/DDBJ whole genome shotgun (WGS) entry which is preliminary data.</text>
</comment>
<protein>
    <submittedName>
        <fullName evidence="1">Uncharacterized protein</fullName>
    </submittedName>
</protein>
<dbReference type="EMBL" id="PCSO01000014">
    <property type="protein sequence ID" value="PIP51113.1"/>
    <property type="molecule type" value="Genomic_DNA"/>
</dbReference>
<feature type="non-terminal residue" evidence="1">
    <location>
        <position position="1"/>
    </location>
</feature>
<organism evidence="1 2">
    <name type="scientific">Candidatus Berkelbacteria bacterium CG23_combo_of_CG06-09_8_20_14_all_41_73</name>
    <dbReference type="NCBI Taxonomy" id="1974519"/>
    <lineage>
        <taxon>Bacteria</taxon>
        <taxon>Candidatus Berkelbacteria</taxon>
    </lineage>
</organism>
<evidence type="ECO:0000313" key="1">
    <source>
        <dbReference type="EMBL" id="PIP51113.1"/>
    </source>
</evidence>